<dbReference type="InterPro" id="IPR035176">
    <property type="entry name" value="PEP"/>
</dbReference>
<dbReference type="Proteomes" id="UP000504610">
    <property type="component" value="Chromosome 5"/>
</dbReference>
<reference evidence="5" key="2">
    <citation type="submission" date="2025-08" db="UniProtKB">
        <authorList>
            <consortium name="RefSeq"/>
        </authorList>
    </citation>
    <scope>IDENTIFICATION</scope>
    <source>
        <tissue evidence="5">Leaf</tissue>
    </source>
</reference>
<evidence type="ECO:0000256" key="2">
    <source>
        <dbReference type="ARBA" id="ARBA00022821"/>
    </source>
</evidence>
<reference evidence="4" key="1">
    <citation type="journal article" date="2019" name="Database">
        <title>The radish genome database (RadishGD): an integrated information resource for radish genomics.</title>
        <authorList>
            <person name="Yu H.J."/>
            <person name="Baek S."/>
            <person name="Lee Y.J."/>
            <person name="Cho A."/>
            <person name="Mun J.H."/>
        </authorList>
    </citation>
    <scope>NUCLEOTIDE SEQUENCE [LARGE SCALE GENOMIC DNA]</scope>
    <source>
        <strain evidence="4">cv. WK10039</strain>
    </source>
</reference>
<keyword evidence="2" id="KW-0611">Plant defense</keyword>
<proteinExistence type="inferred from homology"/>
<dbReference type="GeneID" id="108858812"/>
<accession>A0A6J0NTR8</accession>
<feature type="compositionally biased region" description="Basic residues" evidence="3">
    <location>
        <begin position="70"/>
        <end position="82"/>
    </location>
</feature>
<evidence type="ECO:0000313" key="5">
    <source>
        <dbReference type="RefSeq" id="XP_018488182.1"/>
    </source>
</evidence>
<dbReference type="KEGG" id="rsz:108858812"/>
<keyword evidence="4" id="KW-1185">Reference proteome</keyword>
<dbReference type="OrthoDB" id="1113542at2759"/>
<dbReference type="AlphaFoldDB" id="A0A6J0NTR8"/>
<dbReference type="Pfam" id="PF17232">
    <property type="entry name" value="Pep1_7"/>
    <property type="match status" value="1"/>
</dbReference>
<protein>
    <submittedName>
        <fullName evidence="5">Elicitor peptide 3</fullName>
    </submittedName>
</protein>
<comment type="similarity">
    <text evidence="1">Belongs to the brassicaceae elicitor peptide family.</text>
</comment>
<dbReference type="RefSeq" id="XP_018488182.1">
    <property type="nucleotide sequence ID" value="XM_018632680.1"/>
</dbReference>
<feature type="region of interest" description="Disordered" evidence="3">
    <location>
        <begin position="37"/>
        <end position="93"/>
    </location>
</feature>
<sequence>MEEMRNGEENGTSHWIPYMFFDRSSVTIHLLKWFGLGSSSPSSTFKEEDVMETKEEEDDITVDITERRLQKSKPNPKPKPKPKPSPGTGGQVH</sequence>
<dbReference type="GO" id="GO:0045087">
    <property type="term" value="P:innate immune response"/>
    <property type="evidence" value="ECO:0007669"/>
    <property type="project" value="InterPro"/>
</dbReference>
<evidence type="ECO:0000256" key="3">
    <source>
        <dbReference type="SAM" id="MobiDB-lite"/>
    </source>
</evidence>
<evidence type="ECO:0000313" key="4">
    <source>
        <dbReference type="Proteomes" id="UP000504610"/>
    </source>
</evidence>
<name>A0A6J0NTR8_RAPSA</name>
<gene>
    <name evidence="5" type="primary">LOC108858812</name>
</gene>
<evidence type="ECO:0000256" key="1">
    <source>
        <dbReference type="ARBA" id="ARBA00011021"/>
    </source>
</evidence>
<organism evidence="4 5">
    <name type="scientific">Raphanus sativus</name>
    <name type="common">Radish</name>
    <name type="synonym">Raphanus raphanistrum var. sativus</name>
    <dbReference type="NCBI Taxonomy" id="3726"/>
    <lineage>
        <taxon>Eukaryota</taxon>
        <taxon>Viridiplantae</taxon>
        <taxon>Streptophyta</taxon>
        <taxon>Embryophyta</taxon>
        <taxon>Tracheophyta</taxon>
        <taxon>Spermatophyta</taxon>
        <taxon>Magnoliopsida</taxon>
        <taxon>eudicotyledons</taxon>
        <taxon>Gunneridae</taxon>
        <taxon>Pentapetalae</taxon>
        <taxon>rosids</taxon>
        <taxon>malvids</taxon>
        <taxon>Brassicales</taxon>
        <taxon>Brassicaceae</taxon>
        <taxon>Brassiceae</taxon>
        <taxon>Raphanus</taxon>
    </lineage>
</organism>